<dbReference type="GO" id="GO:0005634">
    <property type="term" value="C:nucleus"/>
    <property type="evidence" value="ECO:0007669"/>
    <property type="project" value="UniProtKB-SubCell"/>
</dbReference>
<dbReference type="AlphaFoldDB" id="A0AAV1CX45"/>
<name>A0AAV1CX45_OLDCO</name>
<keyword evidence="4" id="KW-0804">Transcription</keyword>
<keyword evidence="2" id="KW-0805">Transcription regulation</keyword>
<protein>
    <submittedName>
        <fullName evidence="8">OLC1v1035859C1</fullName>
    </submittedName>
</protein>
<evidence type="ECO:0000256" key="1">
    <source>
        <dbReference type="ARBA" id="ARBA00004123"/>
    </source>
</evidence>
<gene>
    <name evidence="8" type="ORF">OLC1_LOCUS9170</name>
</gene>
<evidence type="ECO:0000256" key="6">
    <source>
        <dbReference type="SAM" id="MobiDB-lite"/>
    </source>
</evidence>
<feature type="region of interest" description="Disordered" evidence="6">
    <location>
        <begin position="70"/>
        <end position="119"/>
    </location>
</feature>
<dbReference type="PANTHER" id="PTHR34397:SF22">
    <property type="entry name" value="OS05G0237600 PROTEIN"/>
    <property type="match status" value="1"/>
</dbReference>
<evidence type="ECO:0000313" key="9">
    <source>
        <dbReference type="Proteomes" id="UP001161247"/>
    </source>
</evidence>
<dbReference type="GO" id="GO:0003677">
    <property type="term" value="F:DNA binding"/>
    <property type="evidence" value="ECO:0007669"/>
    <property type="project" value="UniProtKB-KW"/>
</dbReference>
<dbReference type="CDD" id="cd10017">
    <property type="entry name" value="B3_DNA"/>
    <property type="match status" value="1"/>
</dbReference>
<dbReference type="InterPro" id="IPR003340">
    <property type="entry name" value="B3_DNA-bd"/>
</dbReference>
<evidence type="ECO:0000256" key="4">
    <source>
        <dbReference type="ARBA" id="ARBA00023163"/>
    </source>
</evidence>
<keyword evidence="9" id="KW-1185">Reference proteome</keyword>
<feature type="compositionally biased region" description="Low complexity" evidence="6">
    <location>
        <begin position="76"/>
        <end position="99"/>
    </location>
</feature>
<evidence type="ECO:0000256" key="3">
    <source>
        <dbReference type="ARBA" id="ARBA00023125"/>
    </source>
</evidence>
<evidence type="ECO:0000256" key="5">
    <source>
        <dbReference type="ARBA" id="ARBA00023242"/>
    </source>
</evidence>
<keyword evidence="3" id="KW-0238">DNA-binding</keyword>
<dbReference type="SUPFAM" id="SSF101936">
    <property type="entry name" value="DNA-binding pseudobarrel domain"/>
    <property type="match status" value="1"/>
</dbReference>
<dbReference type="Pfam" id="PF02362">
    <property type="entry name" value="B3"/>
    <property type="match status" value="1"/>
</dbReference>
<dbReference type="Gene3D" id="2.40.330.10">
    <property type="entry name" value="DNA-binding pseudobarrel domain"/>
    <property type="match status" value="1"/>
</dbReference>
<dbReference type="EMBL" id="OX459120">
    <property type="protein sequence ID" value="CAI9099088.1"/>
    <property type="molecule type" value="Genomic_DNA"/>
</dbReference>
<sequence>MSASVMKTIRLFGSNIDVLVTLPVGDQHPDKVKFQKELEVSDISAGQSRLFIPDNFLTREERNTLKALALDQEKQTAPASSSTPSSFLSLAPSSSSSSSENEKKRKKATKKPGMEVEVQDDEGRSFKLKLTYWSSVDKLVLNKGWNECVQTNKLGKGDVIRLTCQGRRPRRDYDFDGKNNNNNDNKMVLCLRMEIISRKPRP</sequence>
<accession>A0AAV1CX45</accession>
<evidence type="ECO:0000256" key="2">
    <source>
        <dbReference type="ARBA" id="ARBA00023015"/>
    </source>
</evidence>
<organism evidence="8 9">
    <name type="scientific">Oldenlandia corymbosa var. corymbosa</name>
    <dbReference type="NCBI Taxonomy" id="529605"/>
    <lineage>
        <taxon>Eukaryota</taxon>
        <taxon>Viridiplantae</taxon>
        <taxon>Streptophyta</taxon>
        <taxon>Embryophyta</taxon>
        <taxon>Tracheophyta</taxon>
        <taxon>Spermatophyta</taxon>
        <taxon>Magnoliopsida</taxon>
        <taxon>eudicotyledons</taxon>
        <taxon>Gunneridae</taxon>
        <taxon>Pentapetalae</taxon>
        <taxon>asterids</taxon>
        <taxon>lamiids</taxon>
        <taxon>Gentianales</taxon>
        <taxon>Rubiaceae</taxon>
        <taxon>Rubioideae</taxon>
        <taxon>Spermacoceae</taxon>
        <taxon>Hedyotis-Oldenlandia complex</taxon>
        <taxon>Oldenlandia</taxon>
    </lineage>
</organism>
<dbReference type="PANTHER" id="PTHR34397">
    <property type="entry name" value="OS05G0237600 PROTEIN"/>
    <property type="match status" value="1"/>
</dbReference>
<comment type="subcellular location">
    <subcellularLocation>
        <location evidence="1">Nucleus</location>
    </subcellularLocation>
</comment>
<feature type="domain" description="TF-B3" evidence="7">
    <location>
        <begin position="101"/>
        <end position="167"/>
    </location>
</feature>
<proteinExistence type="predicted"/>
<dbReference type="Proteomes" id="UP001161247">
    <property type="component" value="Chromosome 3"/>
</dbReference>
<evidence type="ECO:0000313" key="8">
    <source>
        <dbReference type="EMBL" id="CAI9099088.1"/>
    </source>
</evidence>
<evidence type="ECO:0000259" key="7">
    <source>
        <dbReference type="Pfam" id="PF02362"/>
    </source>
</evidence>
<dbReference type="InterPro" id="IPR015300">
    <property type="entry name" value="DNA-bd_pseudobarrel_sf"/>
</dbReference>
<reference evidence="8" key="1">
    <citation type="submission" date="2023-03" db="EMBL/GenBank/DDBJ databases">
        <authorList>
            <person name="Julca I."/>
        </authorList>
    </citation>
    <scope>NUCLEOTIDE SEQUENCE</scope>
</reference>
<keyword evidence="5" id="KW-0539">Nucleus</keyword>